<feature type="domain" description="Schlafen AlbA-2" evidence="1">
    <location>
        <begin position="23"/>
        <end position="78"/>
    </location>
</feature>
<dbReference type="InterPro" id="IPR038461">
    <property type="entry name" value="Schlafen_AlbA_2_dom_sf"/>
</dbReference>
<keyword evidence="2" id="KW-0547">Nucleotide-binding</keyword>
<proteinExistence type="predicted"/>
<evidence type="ECO:0000259" key="1">
    <source>
        <dbReference type="Pfam" id="PF04326"/>
    </source>
</evidence>
<keyword evidence="3" id="KW-1185">Reference proteome</keyword>
<protein>
    <submittedName>
        <fullName evidence="2">ATP-dependent DNA helicase</fullName>
    </submittedName>
</protein>
<keyword evidence="2" id="KW-0067">ATP-binding</keyword>
<keyword evidence="2" id="KW-0347">Helicase</keyword>
<reference evidence="3" key="1">
    <citation type="submission" date="2016-02" db="EMBL/GenBank/DDBJ databases">
        <authorList>
            <person name="liu f."/>
        </authorList>
    </citation>
    <scope>NUCLEOTIDE SEQUENCE [LARGE SCALE GENOMIC DNA]</scope>
</reference>
<organism evidence="2 3">
    <name type="scientific">Candidatus Synechococcus spongiarum</name>
    <dbReference type="NCBI Taxonomy" id="431041"/>
    <lineage>
        <taxon>Bacteria</taxon>
        <taxon>Bacillati</taxon>
        <taxon>Cyanobacteriota</taxon>
        <taxon>Cyanophyceae</taxon>
        <taxon>Synechococcales</taxon>
        <taxon>Synechococcaceae</taxon>
        <taxon>Synechococcus</taxon>
    </lineage>
</organism>
<evidence type="ECO:0000313" key="3">
    <source>
        <dbReference type="Proteomes" id="UP000182631"/>
    </source>
</evidence>
<dbReference type="Proteomes" id="UP000182631">
    <property type="component" value="Unassembled WGS sequence"/>
</dbReference>
<dbReference type="InterPro" id="IPR007421">
    <property type="entry name" value="Schlafen_AlbA_2_dom"/>
</dbReference>
<dbReference type="Gene3D" id="3.30.950.30">
    <property type="entry name" value="Schlafen, AAA domain"/>
    <property type="match status" value="1"/>
</dbReference>
<dbReference type="GO" id="GO:0004386">
    <property type="term" value="F:helicase activity"/>
    <property type="evidence" value="ECO:0007669"/>
    <property type="project" value="UniProtKB-KW"/>
</dbReference>
<name>A0A171DEP1_9SYNE</name>
<dbReference type="OrthoDB" id="9807907at2"/>
<accession>A0A171DEP1</accession>
<gene>
    <name evidence="2" type="ORF">FLM9_166</name>
</gene>
<dbReference type="AlphaFoldDB" id="A0A171DEP1"/>
<feature type="non-terminal residue" evidence="2">
    <location>
        <position position="99"/>
    </location>
</feature>
<dbReference type="EMBL" id="FITM01000019">
    <property type="protein sequence ID" value="SAY38308.1"/>
    <property type="molecule type" value="Genomic_DNA"/>
</dbReference>
<dbReference type="Pfam" id="PF04326">
    <property type="entry name" value="SLFN_AlbA_2"/>
    <property type="match status" value="1"/>
</dbReference>
<sequence>MEYPTAMQPYSTSELEELLAGGERDWVEFKQNWNGNVRKKTAEAVCTFANDLANHNCPGVLFAGVQDNGAPCGLPIGGQLLEQLTGIKTDGKILPPPTL</sequence>
<evidence type="ECO:0000313" key="2">
    <source>
        <dbReference type="EMBL" id="SAY38308.1"/>
    </source>
</evidence>
<dbReference type="RefSeq" id="WP_143324528.1">
    <property type="nucleotide sequence ID" value="NZ_FITM01000019.1"/>
</dbReference>
<keyword evidence="2" id="KW-0378">Hydrolase</keyword>